<feature type="region of interest" description="Disordered" evidence="1">
    <location>
        <begin position="1"/>
        <end position="33"/>
    </location>
</feature>
<name>A0AAD3T6U1_NEPGR</name>
<accession>A0AAD3T6U1</accession>
<proteinExistence type="predicted"/>
<dbReference type="AlphaFoldDB" id="A0AAD3T6U1"/>
<evidence type="ECO:0000313" key="2">
    <source>
        <dbReference type="EMBL" id="GMH23651.1"/>
    </source>
</evidence>
<keyword evidence="3" id="KW-1185">Reference proteome</keyword>
<comment type="caution">
    <text evidence="2">The sequence shown here is derived from an EMBL/GenBank/DDBJ whole genome shotgun (WGS) entry which is preliminary data.</text>
</comment>
<evidence type="ECO:0000256" key="1">
    <source>
        <dbReference type="SAM" id="MobiDB-lite"/>
    </source>
</evidence>
<dbReference type="EMBL" id="BSYO01000026">
    <property type="protein sequence ID" value="GMH23651.1"/>
    <property type="molecule type" value="Genomic_DNA"/>
</dbReference>
<sequence>MASEEEHGGSSPSPVQLSEQRWRKTAANDMKRQSKTSALLAALGSIWNSGLYGNGMKTKPERWRSRSLRQFSKGFSEV</sequence>
<reference evidence="2" key="1">
    <citation type="submission" date="2023-05" db="EMBL/GenBank/DDBJ databases">
        <title>Nepenthes gracilis genome sequencing.</title>
        <authorList>
            <person name="Fukushima K."/>
        </authorList>
    </citation>
    <scope>NUCLEOTIDE SEQUENCE</scope>
    <source>
        <strain evidence="2">SING2019-196</strain>
    </source>
</reference>
<organism evidence="2 3">
    <name type="scientific">Nepenthes gracilis</name>
    <name type="common">Slender pitcher plant</name>
    <dbReference type="NCBI Taxonomy" id="150966"/>
    <lineage>
        <taxon>Eukaryota</taxon>
        <taxon>Viridiplantae</taxon>
        <taxon>Streptophyta</taxon>
        <taxon>Embryophyta</taxon>
        <taxon>Tracheophyta</taxon>
        <taxon>Spermatophyta</taxon>
        <taxon>Magnoliopsida</taxon>
        <taxon>eudicotyledons</taxon>
        <taxon>Gunneridae</taxon>
        <taxon>Pentapetalae</taxon>
        <taxon>Caryophyllales</taxon>
        <taxon>Nepenthaceae</taxon>
        <taxon>Nepenthes</taxon>
    </lineage>
</organism>
<protein>
    <submittedName>
        <fullName evidence="2">Uncharacterized protein</fullName>
    </submittedName>
</protein>
<gene>
    <name evidence="2" type="ORF">Nepgr_025494</name>
</gene>
<evidence type="ECO:0000313" key="3">
    <source>
        <dbReference type="Proteomes" id="UP001279734"/>
    </source>
</evidence>
<dbReference type="Proteomes" id="UP001279734">
    <property type="component" value="Unassembled WGS sequence"/>
</dbReference>